<gene>
    <name evidence="2" type="ORF">D6T69_06600</name>
</gene>
<dbReference type="Proteomes" id="UP000274593">
    <property type="component" value="Chromosome"/>
</dbReference>
<name>A0A3Q8RQ77_9FLAO</name>
<accession>A0A3Q8RQ77</accession>
<keyword evidence="1" id="KW-0472">Membrane</keyword>
<evidence type="ECO:0000256" key="1">
    <source>
        <dbReference type="SAM" id="Phobius"/>
    </source>
</evidence>
<evidence type="ECO:0000313" key="2">
    <source>
        <dbReference type="EMBL" id="AZJ35207.1"/>
    </source>
</evidence>
<sequence>MSKSNFILYTLAYVGIAALLAFIGGPDILNGGREINIKPEVFNKVKRIDLKYNNLDIHPLMRNRLNFDIVTDNKIVHFQYYIPDESYKPLLAVLKKEKLIKNEEDFFSSLPISLNEGELGFINTLEVIYSKEKLVYLAINKETILGSIPNVKKGIIICLGYIITILGWSGLLLLPIGAYFQIKDKEEHGTTIYVPNKLEGIKNFFKNFTKK</sequence>
<dbReference type="AlphaFoldDB" id="A0A3Q8RQ77"/>
<organism evidence="2 3">
    <name type="scientific">Tenacibaculum singaporense</name>
    <dbReference type="NCBI Taxonomy" id="2358479"/>
    <lineage>
        <taxon>Bacteria</taxon>
        <taxon>Pseudomonadati</taxon>
        <taxon>Bacteroidota</taxon>
        <taxon>Flavobacteriia</taxon>
        <taxon>Flavobacteriales</taxon>
        <taxon>Flavobacteriaceae</taxon>
        <taxon>Tenacibaculum</taxon>
    </lineage>
</organism>
<keyword evidence="1" id="KW-0812">Transmembrane</keyword>
<keyword evidence="3" id="KW-1185">Reference proteome</keyword>
<keyword evidence="1" id="KW-1133">Transmembrane helix</keyword>
<reference evidence="2 3" key="1">
    <citation type="submission" date="2018-09" db="EMBL/GenBank/DDBJ databases">
        <title>Insights into the microbiota of Asian seabass (Lates calcarifer) with tenacibaculosis symptoms and description of sp. nov. Tenacibaculum singaporense.</title>
        <authorList>
            <person name="Miyake S."/>
            <person name="Soh M."/>
            <person name="Azman M.N."/>
            <person name="Ngoh S.Y."/>
            <person name="Orban L."/>
        </authorList>
    </citation>
    <scope>NUCLEOTIDE SEQUENCE [LARGE SCALE GENOMIC DNA]</scope>
    <source>
        <strain evidence="2 3">DSM 106434</strain>
    </source>
</reference>
<dbReference type="EMBL" id="CP032548">
    <property type="protein sequence ID" value="AZJ35207.1"/>
    <property type="molecule type" value="Genomic_DNA"/>
</dbReference>
<proteinExistence type="predicted"/>
<protein>
    <submittedName>
        <fullName evidence="2">Uncharacterized protein</fullName>
    </submittedName>
</protein>
<feature type="transmembrane region" description="Helical" evidence="1">
    <location>
        <begin position="155"/>
        <end position="180"/>
    </location>
</feature>
<dbReference type="RefSeq" id="WP_125066992.1">
    <property type="nucleotide sequence ID" value="NZ_CP032548.1"/>
</dbReference>
<feature type="transmembrane region" description="Helical" evidence="1">
    <location>
        <begin position="6"/>
        <end position="29"/>
    </location>
</feature>
<dbReference type="KEGG" id="tsig:D6T69_06600"/>
<evidence type="ECO:0000313" key="3">
    <source>
        <dbReference type="Proteomes" id="UP000274593"/>
    </source>
</evidence>